<evidence type="ECO:0000313" key="1">
    <source>
        <dbReference type="EMBL" id="ALU12205.1"/>
    </source>
</evidence>
<proteinExistence type="predicted"/>
<keyword evidence="2" id="KW-1185">Reference proteome</keyword>
<name>A0A0U2MAH1_9CREN</name>
<dbReference type="KEGG" id="iis:EYM_01370"/>
<gene>
    <name evidence="1" type="ORF">EYM_01370</name>
</gene>
<reference evidence="1 2" key="1">
    <citation type="submission" date="2013-11" db="EMBL/GenBank/DDBJ databases">
        <title>Comparative genomics of Ignicoccus.</title>
        <authorList>
            <person name="Podar M."/>
        </authorList>
    </citation>
    <scope>NUCLEOTIDE SEQUENCE [LARGE SCALE GENOMIC DNA]</scope>
    <source>
        <strain evidence="1 2">DSM 13165</strain>
    </source>
</reference>
<evidence type="ECO:0000313" key="2">
    <source>
        <dbReference type="Proteomes" id="UP000060778"/>
    </source>
</evidence>
<organism evidence="1 2">
    <name type="scientific">Ignicoccus islandicus DSM 13165</name>
    <dbReference type="NCBI Taxonomy" id="940295"/>
    <lineage>
        <taxon>Archaea</taxon>
        <taxon>Thermoproteota</taxon>
        <taxon>Thermoprotei</taxon>
        <taxon>Desulfurococcales</taxon>
        <taxon>Desulfurococcaceae</taxon>
        <taxon>Ignicoccus</taxon>
    </lineage>
</organism>
<dbReference type="AlphaFoldDB" id="A0A0U2MAH1"/>
<sequence length="186" mass="20678">MAGNGDCKVLEWIAYFYQTYFREITFSALPKELRDILGDTAYGVITKIVMGTSSKAIPKMAKNLGFLKEGEQADILKAIMELNSKCHIELHKETSKYGTVGDIGLIPMEYDEEKGTLKFILNKCPVDIVAAAPYVGIVAGISRGLGLKAYPVRDPSQKKFIKEGYIVYPVLKKDEGKCYIVLERVA</sequence>
<dbReference type="GeneID" id="30679685"/>
<dbReference type="Proteomes" id="UP000060778">
    <property type="component" value="Chromosome"/>
</dbReference>
<dbReference type="OrthoDB" id="373785at2157"/>
<dbReference type="RefSeq" id="WP_075049322.1">
    <property type="nucleotide sequence ID" value="NZ_CP006867.1"/>
</dbReference>
<protein>
    <submittedName>
        <fullName evidence="1">Uncharacterized protein</fullName>
    </submittedName>
</protein>
<accession>A0A0U2MAH1</accession>
<dbReference type="EMBL" id="CP006867">
    <property type="protein sequence ID" value="ALU12205.1"/>
    <property type="molecule type" value="Genomic_DNA"/>
</dbReference>